<keyword evidence="5 6" id="KW-0472">Membrane</keyword>
<dbReference type="RefSeq" id="WP_013022836.1">
    <property type="nucleotide sequence ID" value="NC_013949.1"/>
</dbReference>
<reference evidence="8 9" key="1">
    <citation type="journal article" date="2010" name="BMC Genomics">
        <title>Comparative genomics and proteomics of Helicobacter mustelae, an ulcerogenic and carcinogenic gastric pathogen.</title>
        <authorList>
            <person name="O'Toole P.W."/>
            <person name="Snelling W.J."/>
            <person name="Canchaya C."/>
            <person name="Forde B.M."/>
            <person name="Hardie K.R."/>
            <person name="Josenhans C."/>
            <person name="Graham R.L.J."/>
            <person name="McMullan G."/>
            <person name="Parkhill J."/>
            <person name="Belda E."/>
            <person name="Bentley S.D."/>
        </authorList>
    </citation>
    <scope>NUCLEOTIDE SEQUENCE [LARGE SCALE GENOMIC DNA]</scope>
    <source>
        <strain evidence="9">ATCC 43772 / LMG 18044 / NCTC 12198 / 12198</strain>
    </source>
</reference>
<keyword evidence="2" id="KW-0813">Transport</keyword>
<feature type="transmembrane region" description="Helical" evidence="6">
    <location>
        <begin position="350"/>
        <end position="369"/>
    </location>
</feature>
<comment type="subcellular location">
    <subcellularLocation>
        <location evidence="1">Membrane</location>
        <topology evidence="1">Multi-pass membrane protein</topology>
    </subcellularLocation>
</comment>
<proteinExistence type="predicted"/>
<organism evidence="8 9">
    <name type="scientific">Helicobacter mustelae (strain ATCC 43772 / CCUG 25715 / CIP 103759 / LMG 18044 / NCTC 12198 / R85-136P)</name>
    <name type="common">Campylobacter mustelae</name>
    <dbReference type="NCBI Taxonomy" id="679897"/>
    <lineage>
        <taxon>Bacteria</taxon>
        <taxon>Pseudomonadati</taxon>
        <taxon>Campylobacterota</taxon>
        <taxon>Epsilonproteobacteria</taxon>
        <taxon>Campylobacterales</taxon>
        <taxon>Helicobacteraceae</taxon>
        <taxon>Helicobacter</taxon>
    </lineage>
</organism>
<dbReference type="Gene3D" id="1.20.1740.10">
    <property type="entry name" value="Amino acid/polyamine transporter I"/>
    <property type="match status" value="1"/>
</dbReference>
<dbReference type="Proteomes" id="UP000001522">
    <property type="component" value="Chromosome"/>
</dbReference>
<keyword evidence="3 6" id="KW-0812">Transmembrane</keyword>
<keyword evidence="4 6" id="KW-1133">Transmembrane helix</keyword>
<feature type="transmembrane region" description="Helical" evidence="6">
    <location>
        <begin position="93"/>
        <end position="115"/>
    </location>
</feature>
<dbReference type="Pfam" id="PF00324">
    <property type="entry name" value="AA_permease"/>
    <property type="match status" value="1"/>
</dbReference>
<dbReference type="AlphaFoldDB" id="D3UGX4"/>
<evidence type="ECO:0000256" key="2">
    <source>
        <dbReference type="ARBA" id="ARBA00022448"/>
    </source>
</evidence>
<dbReference type="PANTHER" id="PTHR43495">
    <property type="entry name" value="GABA PERMEASE"/>
    <property type="match status" value="1"/>
</dbReference>
<dbReference type="eggNOG" id="COG0833">
    <property type="taxonomic scope" value="Bacteria"/>
</dbReference>
<dbReference type="InterPro" id="IPR004841">
    <property type="entry name" value="AA-permease/SLC12A_dom"/>
</dbReference>
<evidence type="ECO:0000256" key="6">
    <source>
        <dbReference type="SAM" id="Phobius"/>
    </source>
</evidence>
<dbReference type="GO" id="GO:0016020">
    <property type="term" value="C:membrane"/>
    <property type="evidence" value="ECO:0007669"/>
    <property type="project" value="UniProtKB-SubCell"/>
</dbReference>
<feature type="transmembrane region" description="Helical" evidence="6">
    <location>
        <begin position="48"/>
        <end position="72"/>
    </location>
</feature>
<feature type="transmembrane region" description="Helical" evidence="6">
    <location>
        <begin position="291"/>
        <end position="315"/>
    </location>
</feature>
<evidence type="ECO:0000259" key="7">
    <source>
        <dbReference type="Pfam" id="PF00324"/>
    </source>
</evidence>
<dbReference type="PROSITE" id="PS00218">
    <property type="entry name" value="AMINO_ACID_PERMEASE_1"/>
    <property type="match status" value="1"/>
</dbReference>
<feature type="transmembrane region" description="Helical" evidence="6">
    <location>
        <begin position="446"/>
        <end position="465"/>
    </location>
</feature>
<evidence type="ECO:0000256" key="5">
    <source>
        <dbReference type="ARBA" id="ARBA00023136"/>
    </source>
</evidence>
<evidence type="ECO:0000256" key="1">
    <source>
        <dbReference type="ARBA" id="ARBA00004141"/>
    </source>
</evidence>
<gene>
    <name evidence="8" type="primary">lysP</name>
    <name evidence="8" type="ordered locus">HMU04850</name>
</gene>
<feature type="transmembrane region" description="Helical" evidence="6">
    <location>
        <begin position="160"/>
        <end position="179"/>
    </location>
</feature>
<feature type="domain" description="Amino acid permease/ SLC12A" evidence="7">
    <location>
        <begin position="18"/>
        <end position="469"/>
    </location>
</feature>
<dbReference type="PIRSF" id="PIRSF006060">
    <property type="entry name" value="AA_transporter"/>
    <property type="match status" value="1"/>
</dbReference>
<dbReference type="STRING" id="679897.HMU04850"/>
<dbReference type="KEGG" id="hms:HMU04850"/>
<sequence>MRDTTSTELSRDINMRQLMMIALGGTIGTGLFVGTGGNIASAGPLATLLAYLIGGIIVYSIVLSLGELSSVYPTTGSFGDYASRFIGPSTGYMVFWMYWLSWVLTVAVEYIAIGLLMQRWFPDIPVYVWVIACIMLLFLLNFFSVKIFAMGEFLLSAIKVLAVFVFIVLGGIGIIYSFYLHGFDGVFGNFYFNGETQGLQKGLFPKGVGAFFGVILAVIFAYTGTEIIGVAAGETKDPSKIMPKAIKATLWRIIFFFLGAVFVVSVFLPMTDSGLSQSPFVSTLEKIPLPFFGVGIPYAADIMNFVIITAILSTANSGLYASGRMIYGLSQKKMFFPIFTKLNSSGTPTYALYLSLGITLVGMLTEAFAPEKIMASLINVVSFMVIIVWISISVAQYFFRREYLASGRLLKDLPYKTPFNPLIQIIGISGCLVGLIGAYMDESERIGGYLTLVFMGLCYVAYYLSKDKWGFKEEKGL</sequence>
<feature type="transmembrane region" description="Helical" evidence="6">
    <location>
        <begin position="21"/>
        <end position="42"/>
    </location>
</feature>
<feature type="transmembrane region" description="Helical" evidence="6">
    <location>
        <begin position="253"/>
        <end position="271"/>
    </location>
</feature>
<feature type="transmembrane region" description="Helical" evidence="6">
    <location>
        <begin position="127"/>
        <end position="148"/>
    </location>
</feature>
<dbReference type="GO" id="GO:0055085">
    <property type="term" value="P:transmembrane transport"/>
    <property type="evidence" value="ECO:0007669"/>
    <property type="project" value="InterPro"/>
</dbReference>
<dbReference type="FunFam" id="1.20.1740.10:FF:000001">
    <property type="entry name" value="Amino acid permease"/>
    <property type="match status" value="1"/>
</dbReference>
<dbReference type="PANTHER" id="PTHR43495:SF5">
    <property type="entry name" value="GAMMA-AMINOBUTYRIC ACID PERMEASE"/>
    <property type="match status" value="1"/>
</dbReference>
<feature type="transmembrane region" description="Helical" evidence="6">
    <location>
        <begin position="419"/>
        <end position="440"/>
    </location>
</feature>
<dbReference type="EMBL" id="FN555004">
    <property type="protein sequence ID" value="CBG39746.1"/>
    <property type="molecule type" value="Genomic_DNA"/>
</dbReference>
<feature type="transmembrane region" description="Helical" evidence="6">
    <location>
        <begin position="208"/>
        <end position="232"/>
    </location>
</feature>
<evidence type="ECO:0000313" key="8">
    <source>
        <dbReference type="EMBL" id="CBG39746.1"/>
    </source>
</evidence>
<name>D3UGX4_HELM1</name>
<dbReference type="GO" id="GO:0006865">
    <property type="term" value="P:amino acid transport"/>
    <property type="evidence" value="ECO:0007669"/>
    <property type="project" value="InterPro"/>
</dbReference>
<keyword evidence="9" id="KW-1185">Reference proteome</keyword>
<evidence type="ECO:0000313" key="9">
    <source>
        <dbReference type="Proteomes" id="UP000001522"/>
    </source>
</evidence>
<evidence type="ECO:0000256" key="3">
    <source>
        <dbReference type="ARBA" id="ARBA00022692"/>
    </source>
</evidence>
<protein>
    <submittedName>
        <fullName evidence="8">Lysine-specific permease</fullName>
    </submittedName>
</protein>
<feature type="transmembrane region" description="Helical" evidence="6">
    <location>
        <begin position="375"/>
        <end position="399"/>
    </location>
</feature>
<evidence type="ECO:0000256" key="4">
    <source>
        <dbReference type="ARBA" id="ARBA00022989"/>
    </source>
</evidence>
<accession>D3UGX4</accession>
<dbReference type="HOGENOM" id="CLU_007946_9_2_7"/>
<dbReference type="InterPro" id="IPR004840">
    <property type="entry name" value="Amino_acid_permease_CS"/>
</dbReference>